<reference evidence="1" key="2">
    <citation type="submission" date="2023-05" db="EMBL/GenBank/DDBJ databases">
        <authorList>
            <consortium name="Lawrence Berkeley National Laboratory"/>
            <person name="Steindorff A."/>
            <person name="Hensen N."/>
            <person name="Bonometti L."/>
            <person name="Westerberg I."/>
            <person name="Brannstrom I.O."/>
            <person name="Guillou S."/>
            <person name="Cros-Aarteil S."/>
            <person name="Calhoun S."/>
            <person name="Haridas S."/>
            <person name="Kuo A."/>
            <person name="Mondo S."/>
            <person name="Pangilinan J."/>
            <person name="Riley R."/>
            <person name="Labutti K."/>
            <person name="Andreopoulos B."/>
            <person name="Lipzen A."/>
            <person name="Chen C."/>
            <person name="Yanf M."/>
            <person name="Daum C."/>
            <person name="Ng V."/>
            <person name="Clum A."/>
            <person name="Ohm R."/>
            <person name="Martin F."/>
            <person name="Silar P."/>
            <person name="Natvig D."/>
            <person name="Lalanne C."/>
            <person name="Gautier V."/>
            <person name="Ament-Velasquez S.L."/>
            <person name="Kruys A."/>
            <person name="Hutchinson M.I."/>
            <person name="Powell A.J."/>
            <person name="Barry K."/>
            <person name="Miller A.N."/>
            <person name="Grigoriev I.V."/>
            <person name="Debuchy R."/>
            <person name="Gladieux P."/>
            <person name="Thoren M.H."/>
            <person name="Johannesson H."/>
        </authorList>
    </citation>
    <scope>NUCLEOTIDE SEQUENCE</scope>
    <source>
        <strain evidence="1">CBS 123565</strain>
    </source>
</reference>
<reference evidence="1" key="1">
    <citation type="journal article" date="2023" name="Mol. Phylogenet. Evol.">
        <title>Genome-scale phylogeny and comparative genomics of the fungal order Sordariales.</title>
        <authorList>
            <person name="Hensen N."/>
            <person name="Bonometti L."/>
            <person name="Westerberg I."/>
            <person name="Brannstrom I.O."/>
            <person name="Guillou S."/>
            <person name="Cros-Aarteil S."/>
            <person name="Calhoun S."/>
            <person name="Haridas S."/>
            <person name="Kuo A."/>
            <person name="Mondo S."/>
            <person name="Pangilinan J."/>
            <person name="Riley R."/>
            <person name="LaButti K."/>
            <person name="Andreopoulos B."/>
            <person name="Lipzen A."/>
            <person name="Chen C."/>
            <person name="Yan M."/>
            <person name="Daum C."/>
            <person name="Ng V."/>
            <person name="Clum A."/>
            <person name="Steindorff A."/>
            <person name="Ohm R.A."/>
            <person name="Martin F."/>
            <person name="Silar P."/>
            <person name="Natvig D.O."/>
            <person name="Lalanne C."/>
            <person name="Gautier V."/>
            <person name="Ament-Velasquez S.L."/>
            <person name="Kruys A."/>
            <person name="Hutchinson M.I."/>
            <person name="Powell A.J."/>
            <person name="Barry K."/>
            <person name="Miller A.N."/>
            <person name="Grigoriev I.V."/>
            <person name="Debuchy R."/>
            <person name="Gladieux P."/>
            <person name="Hiltunen Thoren M."/>
            <person name="Johannesson H."/>
        </authorList>
    </citation>
    <scope>NUCLEOTIDE SEQUENCE</scope>
    <source>
        <strain evidence="1">CBS 123565</strain>
    </source>
</reference>
<evidence type="ECO:0008006" key="3">
    <source>
        <dbReference type="Google" id="ProtNLM"/>
    </source>
</evidence>
<dbReference type="AlphaFoldDB" id="A0AAN6UHJ8"/>
<protein>
    <recommendedName>
        <fullName evidence="3">Thioredoxin-like fold domain-containing protein</fullName>
    </recommendedName>
</protein>
<proteinExistence type="predicted"/>
<dbReference type="Gene3D" id="3.40.30.10">
    <property type="entry name" value="Glutaredoxin"/>
    <property type="match status" value="1"/>
</dbReference>
<dbReference type="Proteomes" id="UP001304895">
    <property type="component" value="Unassembled WGS sequence"/>
</dbReference>
<keyword evidence="2" id="KW-1185">Reference proteome</keyword>
<organism evidence="1 2">
    <name type="scientific">Trichocladium antarcticum</name>
    <dbReference type="NCBI Taxonomy" id="1450529"/>
    <lineage>
        <taxon>Eukaryota</taxon>
        <taxon>Fungi</taxon>
        <taxon>Dikarya</taxon>
        <taxon>Ascomycota</taxon>
        <taxon>Pezizomycotina</taxon>
        <taxon>Sordariomycetes</taxon>
        <taxon>Sordariomycetidae</taxon>
        <taxon>Sordariales</taxon>
        <taxon>Chaetomiaceae</taxon>
        <taxon>Trichocladium</taxon>
    </lineage>
</organism>
<dbReference type="SUPFAM" id="SSF52833">
    <property type="entry name" value="Thioredoxin-like"/>
    <property type="match status" value="1"/>
</dbReference>
<dbReference type="CDD" id="cd02972">
    <property type="entry name" value="DsbA_family"/>
    <property type="match status" value="1"/>
</dbReference>
<dbReference type="PANTHER" id="PTHR33875:SF2">
    <property type="entry name" value="ACR183CP"/>
    <property type="match status" value="1"/>
</dbReference>
<comment type="caution">
    <text evidence="1">The sequence shown here is derived from an EMBL/GenBank/DDBJ whole genome shotgun (WGS) entry which is preliminary data.</text>
</comment>
<evidence type="ECO:0000313" key="1">
    <source>
        <dbReference type="EMBL" id="KAK4132839.1"/>
    </source>
</evidence>
<name>A0AAN6UHJ8_9PEZI</name>
<sequence length="230" mass="25161">MALPPKFKGHRLTFTDPSIAARSNEALHTLEFYLDYVCPFSAKLFHNLQTNVIPHIKATPTLAPRLQFIFRQQIQPWHPSSTLTHEAAVAVERLAGGDAAVFWAFSHALLFNQPAFFDESVAAETRNQTYRRLARFAAQQVQRGAAAEAAAAYEEAVYELLRIKEGPVGGAQGANSGNAVTGDVTALVKAARASGVHVTPTVVFNGVAVGEISSGWSFEQWKEWLEKNIV</sequence>
<accession>A0AAN6UHJ8</accession>
<dbReference type="PANTHER" id="PTHR33875">
    <property type="entry name" value="OS09G0542200 PROTEIN"/>
    <property type="match status" value="1"/>
</dbReference>
<dbReference type="InterPro" id="IPR036249">
    <property type="entry name" value="Thioredoxin-like_sf"/>
</dbReference>
<gene>
    <name evidence="1" type="ORF">BT67DRAFT_74509</name>
</gene>
<dbReference type="EMBL" id="MU853415">
    <property type="protein sequence ID" value="KAK4132839.1"/>
    <property type="molecule type" value="Genomic_DNA"/>
</dbReference>
<evidence type="ECO:0000313" key="2">
    <source>
        <dbReference type="Proteomes" id="UP001304895"/>
    </source>
</evidence>